<dbReference type="InterPro" id="IPR016292">
    <property type="entry name" value="Epoxide_hydrolase"/>
</dbReference>
<sequence length="437" mass="48753">MSQFNTLPASAVLRPTPFELKIPNDAVDELKLLLKHSKVPPDTYENTQEDRRYGVTTKWIREAKARWENNFDWRAHEAHINSFPHYISPIVDDDGTTYNIHFVALFSQKPDAIPIVLLHGWPGSFLEFLPILDKLRTSYTPATLPYHLVVPSLPGYTFSSPPPVDKDLGLEDVARLFDKLARGLGFENGYVVQGGDIGSIVARIMAATYPSCKAIHINFCIIPEPAGIDSSSLNDLDKQGLARTAEFSRLGSAYALTQATKPGTIGIVLSSNPLALLAWIGEKFLAWNDEDPPLDTILESVTLYWFTDTISRAFYPYRQLFTPGNAGAHSNPIWYINKPFGFSWFPKELGLVPRSWAATTGNLVFFRRHSKGGHFAALECPEVLLKDLEEFVAQVWNAVTLDCAWVSASPVADVNNLGARHLSFLINCAPLRRPQDK</sequence>
<dbReference type="OrthoDB" id="7130006at2759"/>
<feature type="active site" description="Proton donor" evidence="3">
    <location>
        <position position="374"/>
    </location>
</feature>
<organism evidence="5 6">
    <name type="scientific">Hypsizygus marmoreus</name>
    <name type="common">White beech mushroom</name>
    <name type="synonym">Agaricus marmoreus</name>
    <dbReference type="NCBI Taxonomy" id="39966"/>
    <lineage>
        <taxon>Eukaryota</taxon>
        <taxon>Fungi</taxon>
        <taxon>Dikarya</taxon>
        <taxon>Basidiomycota</taxon>
        <taxon>Agaricomycotina</taxon>
        <taxon>Agaricomycetes</taxon>
        <taxon>Agaricomycetidae</taxon>
        <taxon>Agaricales</taxon>
        <taxon>Tricholomatineae</taxon>
        <taxon>Lyophyllaceae</taxon>
        <taxon>Hypsizygus</taxon>
    </lineage>
</organism>
<comment type="similarity">
    <text evidence="1">Belongs to the peptidase S33 family.</text>
</comment>
<protein>
    <submittedName>
        <fullName evidence="5">Epoxide hydrolase</fullName>
    </submittedName>
</protein>
<dbReference type="PANTHER" id="PTHR21661">
    <property type="entry name" value="EPOXIDE HYDROLASE 1-RELATED"/>
    <property type="match status" value="1"/>
</dbReference>
<name>A0A369K0H6_HYPMA</name>
<keyword evidence="6" id="KW-1185">Reference proteome</keyword>
<dbReference type="STRING" id="39966.A0A369K0H6"/>
<dbReference type="Proteomes" id="UP000076154">
    <property type="component" value="Unassembled WGS sequence"/>
</dbReference>
<evidence type="ECO:0000256" key="2">
    <source>
        <dbReference type="ARBA" id="ARBA00022801"/>
    </source>
</evidence>
<proteinExistence type="inferred from homology"/>
<feature type="active site" description="Proton donor" evidence="3">
    <location>
        <position position="317"/>
    </location>
</feature>
<dbReference type="SUPFAM" id="SSF53474">
    <property type="entry name" value="alpha/beta-Hydrolases"/>
    <property type="match status" value="1"/>
</dbReference>
<dbReference type="PIRSF" id="PIRSF001112">
    <property type="entry name" value="Epoxide_hydrolase"/>
    <property type="match status" value="1"/>
</dbReference>
<evidence type="ECO:0000313" key="5">
    <source>
        <dbReference type="EMBL" id="RDB28121.1"/>
    </source>
</evidence>
<comment type="caution">
    <text evidence="5">The sequence shown here is derived from an EMBL/GenBank/DDBJ whole genome shotgun (WGS) entry which is preliminary data.</text>
</comment>
<dbReference type="InterPro" id="IPR029058">
    <property type="entry name" value="AB_hydrolase_fold"/>
</dbReference>
<dbReference type="InParanoid" id="A0A369K0H6"/>
<dbReference type="GO" id="GO:0097176">
    <property type="term" value="P:epoxide metabolic process"/>
    <property type="evidence" value="ECO:0007669"/>
    <property type="project" value="TreeGrafter"/>
</dbReference>
<keyword evidence="2 5" id="KW-0378">Hydrolase</keyword>
<dbReference type="PRINTS" id="PR00412">
    <property type="entry name" value="EPOXHYDRLASE"/>
</dbReference>
<evidence type="ECO:0000256" key="1">
    <source>
        <dbReference type="ARBA" id="ARBA00010088"/>
    </source>
</evidence>
<feature type="domain" description="Epoxide hydrolase N-terminal" evidence="4">
    <location>
        <begin position="16"/>
        <end position="128"/>
    </location>
</feature>
<evidence type="ECO:0000259" key="4">
    <source>
        <dbReference type="Pfam" id="PF06441"/>
    </source>
</evidence>
<dbReference type="AlphaFoldDB" id="A0A369K0H6"/>
<dbReference type="InterPro" id="IPR010497">
    <property type="entry name" value="Epoxide_hydro_N"/>
</dbReference>
<feature type="active site" description="Nucleophile" evidence="3">
    <location>
        <position position="196"/>
    </location>
</feature>
<dbReference type="EMBL" id="LUEZ02000012">
    <property type="protein sequence ID" value="RDB28121.1"/>
    <property type="molecule type" value="Genomic_DNA"/>
</dbReference>
<accession>A0A369K0H6</accession>
<evidence type="ECO:0000313" key="6">
    <source>
        <dbReference type="Proteomes" id="UP000076154"/>
    </source>
</evidence>
<dbReference type="GO" id="GO:0004301">
    <property type="term" value="F:epoxide hydrolase activity"/>
    <property type="evidence" value="ECO:0007669"/>
    <property type="project" value="TreeGrafter"/>
</dbReference>
<reference evidence="5" key="1">
    <citation type="submission" date="2018-04" db="EMBL/GenBank/DDBJ databases">
        <title>Whole genome sequencing of Hypsizygus marmoreus.</title>
        <authorList>
            <person name="Choi I.-G."/>
            <person name="Min B."/>
            <person name="Kim J.-G."/>
            <person name="Kim S."/>
            <person name="Oh Y.-L."/>
            <person name="Kong W.-S."/>
            <person name="Park H."/>
            <person name="Jeong J."/>
            <person name="Song E.-S."/>
        </authorList>
    </citation>
    <scope>NUCLEOTIDE SEQUENCE [LARGE SCALE GENOMIC DNA]</scope>
    <source>
        <strain evidence="5">51987-8</strain>
    </source>
</reference>
<evidence type="ECO:0000256" key="3">
    <source>
        <dbReference type="PIRSR" id="PIRSR001112-1"/>
    </source>
</evidence>
<dbReference type="Gene3D" id="3.40.50.1820">
    <property type="entry name" value="alpha/beta hydrolase"/>
    <property type="match status" value="1"/>
</dbReference>
<dbReference type="InterPro" id="IPR000639">
    <property type="entry name" value="Epox_hydrolase-like"/>
</dbReference>
<dbReference type="PANTHER" id="PTHR21661:SF39">
    <property type="entry name" value="HYDROLASE, PUTATIVE (AFU_ORTHOLOGUE AFUA_3G08960)-RELATED"/>
    <property type="match status" value="1"/>
</dbReference>
<gene>
    <name evidence="5" type="ORF">Hypma_001463</name>
</gene>
<dbReference type="Pfam" id="PF06441">
    <property type="entry name" value="EHN"/>
    <property type="match status" value="1"/>
</dbReference>